<feature type="compositionally biased region" description="Basic residues" evidence="2">
    <location>
        <begin position="147"/>
        <end position="156"/>
    </location>
</feature>
<dbReference type="AlphaFoldDB" id="A0A151JSR5"/>
<keyword evidence="1" id="KW-0863">Zinc-finger</keyword>
<proteinExistence type="predicted"/>
<feature type="region of interest" description="Disordered" evidence="2">
    <location>
        <begin position="89"/>
        <end position="110"/>
    </location>
</feature>
<keyword evidence="1" id="KW-0862">Zinc</keyword>
<protein>
    <recommendedName>
        <fullName evidence="3">C2H2-type domain-containing protein</fullName>
    </recommendedName>
</protein>
<accession>A0A151JSR5</accession>
<keyword evidence="5" id="KW-1185">Reference proteome</keyword>
<keyword evidence="1" id="KW-0479">Metal-binding</keyword>
<dbReference type="PROSITE" id="PS50157">
    <property type="entry name" value="ZINC_FINGER_C2H2_2"/>
    <property type="match status" value="1"/>
</dbReference>
<dbReference type="Proteomes" id="UP000078541">
    <property type="component" value="Unassembled WGS sequence"/>
</dbReference>
<sequence>EMNNNINITSVEGVTMYMCKKCDEISKRRYNIERHFRRFHEIILPGKMCCGKYFSYLLRYITMKCSLYKIMKSSITVFAKRDLYKRKKKNEKKKIHKKEEYTKGQKRKTSKIESSEVNTFFTTNNFYEEKKEKEKNHNEKQKYTKGQNRKTSKTKSSKVEQSETLIDTHMELSETQNNNKNVRLLHENLNAPKKQFLYKWQENSSHQLHTKSRRAPLINMENDTSRRTAIKCASRKKIKRFNFLNLDKENVKVYNITDHSNEGIYKGLNSIIF</sequence>
<dbReference type="InterPro" id="IPR013087">
    <property type="entry name" value="Znf_C2H2_type"/>
</dbReference>
<reference evidence="4 5" key="1">
    <citation type="submission" date="2016-03" db="EMBL/GenBank/DDBJ databases">
        <title>Trachymyrmex septentrionalis WGS genome.</title>
        <authorList>
            <person name="Nygaard S."/>
            <person name="Hu H."/>
            <person name="Boomsma J."/>
            <person name="Zhang G."/>
        </authorList>
    </citation>
    <scope>NUCLEOTIDE SEQUENCE [LARGE SCALE GENOMIC DNA]</scope>
    <source>
        <strain evidence="4">Tsep2-gDNA-1</strain>
        <tissue evidence="4">Whole body</tissue>
    </source>
</reference>
<organism evidence="4 5">
    <name type="scientific">Trachymyrmex septentrionalis</name>
    <dbReference type="NCBI Taxonomy" id="34720"/>
    <lineage>
        <taxon>Eukaryota</taxon>
        <taxon>Metazoa</taxon>
        <taxon>Ecdysozoa</taxon>
        <taxon>Arthropoda</taxon>
        <taxon>Hexapoda</taxon>
        <taxon>Insecta</taxon>
        <taxon>Pterygota</taxon>
        <taxon>Neoptera</taxon>
        <taxon>Endopterygota</taxon>
        <taxon>Hymenoptera</taxon>
        <taxon>Apocrita</taxon>
        <taxon>Aculeata</taxon>
        <taxon>Formicoidea</taxon>
        <taxon>Formicidae</taxon>
        <taxon>Myrmicinae</taxon>
        <taxon>Trachymyrmex</taxon>
    </lineage>
</organism>
<feature type="region of interest" description="Disordered" evidence="2">
    <location>
        <begin position="128"/>
        <end position="162"/>
    </location>
</feature>
<feature type="non-terminal residue" evidence="4">
    <location>
        <position position="1"/>
    </location>
</feature>
<evidence type="ECO:0000313" key="5">
    <source>
        <dbReference type="Proteomes" id="UP000078541"/>
    </source>
</evidence>
<evidence type="ECO:0000256" key="1">
    <source>
        <dbReference type="PROSITE-ProRule" id="PRU00042"/>
    </source>
</evidence>
<feature type="domain" description="C2H2-type" evidence="3">
    <location>
        <begin position="17"/>
        <end position="45"/>
    </location>
</feature>
<dbReference type="GO" id="GO:0008270">
    <property type="term" value="F:zinc ion binding"/>
    <property type="evidence" value="ECO:0007669"/>
    <property type="project" value="UniProtKB-KW"/>
</dbReference>
<name>A0A151JSR5_9HYME</name>
<feature type="compositionally biased region" description="Basic and acidic residues" evidence="2">
    <location>
        <begin position="128"/>
        <end position="142"/>
    </location>
</feature>
<evidence type="ECO:0000256" key="2">
    <source>
        <dbReference type="SAM" id="MobiDB-lite"/>
    </source>
</evidence>
<evidence type="ECO:0000259" key="3">
    <source>
        <dbReference type="PROSITE" id="PS50157"/>
    </source>
</evidence>
<dbReference type="EMBL" id="KQ982018">
    <property type="protein sequence ID" value="KYN30608.1"/>
    <property type="molecule type" value="Genomic_DNA"/>
</dbReference>
<gene>
    <name evidence="4" type="ORF">ALC56_15097</name>
</gene>
<evidence type="ECO:0000313" key="4">
    <source>
        <dbReference type="EMBL" id="KYN30608.1"/>
    </source>
</evidence>